<evidence type="ECO:0000313" key="3">
    <source>
        <dbReference type="Proteomes" id="UP000003011"/>
    </source>
</evidence>
<dbReference type="STRING" id="679200.HMPREF9333_00864"/>
<reference evidence="2 3" key="1">
    <citation type="submission" date="2011-08" db="EMBL/GenBank/DDBJ databases">
        <title>The Genome Sequence of Johnsonella ignava ATCC 51276.</title>
        <authorList>
            <consortium name="The Broad Institute Genome Sequencing Platform"/>
            <person name="Earl A."/>
            <person name="Ward D."/>
            <person name="Feldgarden M."/>
            <person name="Gevers D."/>
            <person name="Izard J."/>
            <person name="Blanton J.M."/>
            <person name="Baranova O.V."/>
            <person name="Dewhirst F.E."/>
            <person name="Young S.K."/>
            <person name="Zeng Q."/>
            <person name="Gargeya S."/>
            <person name="Fitzgerald M."/>
            <person name="Haas B."/>
            <person name="Abouelleil A."/>
            <person name="Alvarado L."/>
            <person name="Arachchi H.M."/>
            <person name="Berlin A."/>
            <person name="Brown A."/>
            <person name="Chapman S.B."/>
            <person name="Chen Z."/>
            <person name="Dunbar C."/>
            <person name="Freedman E."/>
            <person name="Gearin G."/>
            <person name="Gellesch M."/>
            <person name="Goldberg J."/>
            <person name="Griggs A."/>
            <person name="Gujja S."/>
            <person name="Heiman D."/>
            <person name="Howarth C."/>
            <person name="Larson L."/>
            <person name="Lui A."/>
            <person name="MacDonald P.J.P."/>
            <person name="Montmayeur A."/>
            <person name="Murphy C."/>
            <person name="Neiman D."/>
            <person name="Pearson M."/>
            <person name="Priest M."/>
            <person name="Roberts A."/>
            <person name="Saif S."/>
            <person name="Shea T."/>
            <person name="Shenoy N."/>
            <person name="Sisk P."/>
            <person name="Stolte C."/>
            <person name="Sykes S."/>
            <person name="Wortman J."/>
            <person name="Nusbaum C."/>
            <person name="Birren B."/>
        </authorList>
    </citation>
    <scope>NUCLEOTIDE SEQUENCE [LARGE SCALE GENOMIC DNA]</scope>
    <source>
        <strain evidence="2 3">ATCC 51276</strain>
    </source>
</reference>
<evidence type="ECO:0000313" key="2">
    <source>
        <dbReference type="EMBL" id="EHI56082.1"/>
    </source>
</evidence>
<dbReference type="AlphaFoldDB" id="G5GH24"/>
<dbReference type="Pfam" id="PF07826">
    <property type="entry name" value="IMP_cyclohyd"/>
    <property type="match status" value="1"/>
</dbReference>
<feature type="domain" description="Inosine monophosphate cyclohydrolase-like" evidence="1">
    <location>
        <begin position="13"/>
        <end position="220"/>
    </location>
</feature>
<dbReference type="InterPro" id="IPR020600">
    <property type="entry name" value="IMP_cyclohydrolase-like"/>
</dbReference>
<dbReference type="eggNOG" id="COG3363">
    <property type="taxonomic scope" value="Bacteria"/>
</dbReference>
<gene>
    <name evidence="2" type="ORF">HMPREF9333_00864</name>
</gene>
<dbReference type="HOGENOM" id="CLU_1169474_0_0_9"/>
<dbReference type="EMBL" id="ACZL01000014">
    <property type="protein sequence ID" value="EHI56082.1"/>
    <property type="molecule type" value="Genomic_DNA"/>
</dbReference>
<organism evidence="2 3">
    <name type="scientific">Johnsonella ignava ATCC 51276</name>
    <dbReference type="NCBI Taxonomy" id="679200"/>
    <lineage>
        <taxon>Bacteria</taxon>
        <taxon>Bacillati</taxon>
        <taxon>Bacillota</taxon>
        <taxon>Clostridia</taxon>
        <taxon>Lachnospirales</taxon>
        <taxon>Lachnospiraceae</taxon>
        <taxon>Johnsonella</taxon>
    </lineage>
</organism>
<keyword evidence="3" id="KW-1185">Reference proteome</keyword>
<proteinExistence type="predicted"/>
<dbReference type="GO" id="GO:0006188">
    <property type="term" value="P:IMP biosynthetic process"/>
    <property type="evidence" value="ECO:0007669"/>
    <property type="project" value="InterPro"/>
</dbReference>
<dbReference type="Proteomes" id="UP000003011">
    <property type="component" value="Unassembled WGS sequence"/>
</dbReference>
<dbReference type="InterPro" id="IPR036795">
    <property type="entry name" value="IMP_cyclohydrolase-like_sf"/>
</dbReference>
<dbReference type="RefSeq" id="WP_005540127.1">
    <property type="nucleotide sequence ID" value="NZ_JH378830.1"/>
</dbReference>
<comment type="caution">
    <text evidence="2">The sequence shown here is derived from an EMBL/GenBank/DDBJ whole genome shotgun (WGS) entry which is preliminary data.</text>
</comment>
<dbReference type="Gene3D" id="3.60.20.20">
    <property type="entry name" value="Inosine monophosphate cyclohydrolase-like"/>
    <property type="match status" value="1"/>
</dbReference>
<evidence type="ECO:0000259" key="1">
    <source>
        <dbReference type="Pfam" id="PF07826"/>
    </source>
</evidence>
<protein>
    <recommendedName>
        <fullName evidence="1">Inosine monophosphate cyclohydrolase-like domain-containing protein</fullName>
    </recommendedName>
</protein>
<sequence length="235" mass="26789">MYSLFDEIASNPYPGRGIVLGQSPDKNHAVAVYFIMGRSENSRNRIFISEKDGIITKPFDEKKVTDPSLIFYQPVKILGNKTIITNGDHTDAIYKGMDQQLTFEQCLRNCSFEPDAPNYTPRISGIIKIDATGQHYAMSILKSDNGSPDSCQRFTFAYDNPTPGYGHFIHTYIGDSNPLKSFCGEPKKISILDDIDLFADKIWKNLNEENKISLWVRYINIKNLEYKDIIKNKNK</sequence>
<dbReference type="GO" id="GO:0003937">
    <property type="term" value="F:IMP cyclohydrolase activity"/>
    <property type="evidence" value="ECO:0007669"/>
    <property type="project" value="InterPro"/>
</dbReference>
<dbReference type="PATRIC" id="fig|679200.3.peg.912"/>
<accession>G5GH24</accession>
<name>G5GH24_9FIRM</name>
<dbReference type="SUPFAM" id="SSF75569">
    <property type="entry name" value="Archaeal IMP cyclohydrolase PurO"/>
    <property type="match status" value="1"/>
</dbReference>